<organism evidence="3 4">
    <name type="scientific">Porites evermanni</name>
    <dbReference type="NCBI Taxonomy" id="104178"/>
    <lineage>
        <taxon>Eukaryota</taxon>
        <taxon>Metazoa</taxon>
        <taxon>Cnidaria</taxon>
        <taxon>Anthozoa</taxon>
        <taxon>Hexacorallia</taxon>
        <taxon>Scleractinia</taxon>
        <taxon>Fungiina</taxon>
        <taxon>Poritidae</taxon>
        <taxon>Porites</taxon>
    </lineage>
</organism>
<protein>
    <recommendedName>
        <fullName evidence="5">Transposase element L1Md-A101/L1Md-A102/L1Md-A2</fullName>
    </recommendedName>
</protein>
<dbReference type="PANTHER" id="PTHR11505">
    <property type="entry name" value="L1 TRANSPOSABLE ELEMENT-RELATED"/>
    <property type="match status" value="1"/>
</dbReference>
<name>A0ABN8LLC1_9CNID</name>
<feature type="non-terminal residue" evidence="3">
    <location>
        <position position="1"/>
    </location>
</feature>
<evidence type="ECO:0000313" key="4">
    <source>
        <dbReference type="Proteomes" id="UP001159427"/>
    </source>
</evidence>
<feature type="coiled-coil region" evidence="1">
    <location>
        <begin position="76"/>
        <end position="145"/>
    </location>
</feature>
<dbReference type="EMBL" id="CALNXI010000039">
    <property type="protein sequence ID" value="CAH3016302.1"/>
    <property type="molecule type" value="Genomic_DNA"/>
</dbReference>
<dbReference type="Gene3D" id="6.10.250.3110">
    <property type="match status" value="1"/>
</dbReference>
<accession>A0ABN8LLC1</accession>
<proteinExistence type="predicted"/>
<gene>
    <name evidence="3" type="ORF">PEVE_00028125</name>
</gene>
<reference evidence="3 4" key="1">
    <citation type="submission" date="2022-05" db="EMBL/GenBank/DDBJ databases">
        <authorList>
            <consortium name="Genoscope - CEA"/>
            <person name="William W."/>
        </authorList>
    </citation>
    <scope>NUCLEOTIDE SEQUENCE [LARGE SCALE GENOMIC DNA]</scope>
</reference>
<evidence type="ECO:0000256" key="2">
    <source>
        <dbReference type="SAM" id="MobiDB-lite"/>
    </source>
</evidence>
<comment type="caution">
    <text evidence="3">The sequence shown here is derived from an EMBL/GenBank/DDBJ whole genome shotgun (WGS) entry which is preliminary data.</text>
</comment>
<dbReference type="InterPro" id="IPR004244">
    <property type="entry name" value="Transposase_22"/>
</dbReference>
<evidence type="ECO:0000256" key="1">
    <source>
        <dbReference type="SAM" id="Coils"/>
    </source>
</evidence>
<evidence type="ECO:0008006" key="5">
    <source>
        <dbReference type="Google" id="ProtNLM"/>
    </source>
</evidence>
<dbReference type="Gene3D" id="3.30.70.1820">
    <property type="entry name" value="L1 transposable element, RRM domain"/>
    <property type="match status" value="1"/>
</dbReference>
<sequence length="304" mass="34636">YNHGEHLIFYRMAAKTDSLGKNDVSSRRRAKRIREKGSQTDDDLEELPDHEGDATLKAFDDIRNKLESLLLLKPAVDDLKSVIAKLTEENKQLMESLNSATKEIQEIKNAAAATEKVTASLRKENDQLKAEVDKLVCRNIRLEAQSRRSNFRVYGVKDSSHETPAETEQVLRNVLIQQLQIPEEDVNNMSFERVHRISNTRAVNQTNKSKSPRPIIAKASFYQDKEQIFSYARSLPKGSKIGVASDFPKEIADMHKKLYPILKAAKAQKKKAFFNVDKLIIEGQVYRGKETKDLPLYGKVMVHD</sequence>
<evidence type="ECO:0000313" key="3">
    <source>
        <dbReference type="EMBL" id="CAH3016302.1"/>
    </source>
</evidence>
<keyword evidence="4" id="KW-1185">Reference proteome</keyword>
<keyword evidence="1" id="KW-0175">Coiled coil</keyword>
<dbReference type="Proteomes" id="UP001159427">
    <property type="component" value="Unassembled WGS sequence"/>
</dbReference>
<feature type="region of interest" description="Disordered" evidence="2">
    <location>
        <begin position="20"/>
        <end position="49"/>
    </location>
</feature>